<dbReference type="Gene3D" id="3.30.40.10">
    <property type="entry name" value="Zinc/RING finger domain, C3HC4 (zinc finger)"/>
    <property type="match status" value="1"/>
</dbReference>
<keyword evidence="7" id="KW-0862">Zinc</keyword>
<evidence type="ECO:0000313" key="15">
    <source>
        <dbReference type="EMBL" id="RXH98919.1"/>
    </source>
</evidence>
<evidence type="ECO:0000256" key="11">
    <source>
        <dbReference type="SAM" id="MobiDB-lite"/>
    </source>
</evidence>
<dbReference type="SMART" id="SM00213">
    <property type="entry name" value="UBQ"/>
    <property type="match status" value="1"/>
</dbReference>
<dbReference type="Pfam" id="PF20431">
    <property type="entry name" value="E_motif"/>
    <property type="match status" value="1"/>
</dbReference>
<dbReference type="FunFam" id="1.25.40.10:FF:000242">
    <property type="entry name" value="Pentatricopeptide repeat-containing protein"/>
    <property type="match status" value="1"/>
</dbReference>
<dbReference type="Pfam" id="PF13041">
    <property type="entry name" value="PPR_2"/>
    <property type="match status" value="2"/>
</dbReference>
<dbReference type="FunFam" id="3.30.40.10:FF:000310">
    <property type="entry name" value="Breast cancer associated RING 1"/>
    <property type="match status" value="1"/>
</dbReference>
<feature type="region of interest" description="Disordered" evidence="11">
    <location>
        <begin position="1313"/>
        <end position="1476"/>
    </location>
</feature>
<organism evidence="15 16">
    <name type="scientific">Malus domestica</name>
    <name type="common">Apple</name>
    <name type="synonym">Pyrus malus</name>
    <dbReference type="NCBI Taxonomy" id="3750"/>
    <lineage>
        <taxon>Eukaryota</taxon>
        <taxon>Viridiplantae</taxon>
        <taxon>Streptophyta</taxon>
        <taxon>Embryophyta</taxon>
        <taxon>Tracheophyta</taxon>
        <taxon>Spermatophyta</taxon>
        <taxon>Magnoliopsida</taxon>
        <taxon>eudicotyledons</taxon>
        <taxon>Gunneridae</taxon>
        <taxon>Pentapetalae</taxon>
        <taxon>rosids</taxon>
        <taxon>fabids</taxon>
        <taxon>Rosales</taxon>
        <taxon>Rosaceae</taxon>
        <taxon>Amygdaloideae</taxon>
        <taxon>Maleae</taxon>
        <taxon>Malus</taxon>
    </lineage>
</organism>
<dbReference type="GO" id="GO:0005634">
    <property type="term" value="C:nucleus"/>
    <property type="evidence" value="ECO:0007669"/>
    <property type="project" value="UniProtKB-SubCell"/>
</dbReference>
<comment type="similarity">
    <text evidence="2">Belongs to the PPR family. PCMP-H subfamily.</text>
</comment>
<dbReference type="InterPro" id="IPR002885">
    <property type="entry name" value="PPR_rpt"/>
</dbReference>
<dbReference type="Pfam" id="PF02179">
    <property type="entry name" value="BAG"/>
    <property type="match status" value="1"/>
</dbReference>
<feature type="domain" description="Ubiquitin-like" evidence="12">
    <location>
        <begin position="49"/>
        <end position="119"/>
    </location>
</feature>
<keyword evidence="3" id="KW-0479">Metal-binding</keyword>
<evidence type="ECO:0000256" key="4">
    <source>
        <dbReference type="ARBA" id="ARBA00022737"/>
    </source>
</evidence>
<evidence type="ECO:0000256" key="1">
    <source>
        <dbReference type="ARBA" id="ARBA00004123"/>
    </source>
</evidence>
<dbReference type="Proteomes" id="UP000290289">
    <property type="component" value="Chromosome 5"/>
</dbReference>
<dbReference type="CDD" id="cd15571">
    <property type="entry name" value="ePHD"/>
    <property type="match status" value="1"/>
</dbReference>
<dbReference type="InterPro" id="IPR001357">
    <property type="entry name" value="BRCT_dom"/>
</dbReference>
<dbReference type="PANTHER" id="PTHR13763">
    <property type="entry name" value="BREAST CANCER TYPE 1 SUSCEPTIBILITY PROTEIN BRCA1"/>
    <property type="match status" value="1"/>
</dbReference>
<evidence type="ECO:0000313" key="16">
    <source>
        <dbReference type="Proteomes" id="UP000290289"/>
    </source>
</evidence>
<dbReference type="Pfam" id="PF13771">
    <property type="entry name" value="zf-HC5HC2H"/>
    <property type="match status" value="1"/>
</dbReference>
<dbReference type="Pfam" id="PF00240">
    <property type="entry name" value="ubiquitin"/>
    <property type="match status" value="1"/>
</dbReference>
<evidence type="ECO:0000256" key="9">
    <source>
        <dbReference type="ARBA" id="ARBA00023242"/>
    </source>
</evidence>
<sequence length="1904" mass="211429">MMKRRSNANGRARDSANSTTSVDEEVAWEMRPGGMLVQKRGEKSDAPAPNLRLRIAFGALRYEISASAQSTFGELKKVLTAETGLQPGEQRLLFRGKERENGEYLDMCGVKDRSKVVLVEDPASIARRAVEMRRNAKIQAAHRAILDVSREVDKLAEQVSAIEKSISNGVKVPELQITTLIEMLMRLAIKLDNISAEGDASAQKNLQGKRVQKCVESLDVLKISNAKVKPVVVTTKWEPVHSTLIHPTFAHKFSTSLTHNLKAHFSTFAPSSQTSPQNPIGHLLQKCIALLQCCASSKSKLQQIHAFSIRHGVPLSNPDMGKHLIFSIVSLSAPVSYAHQIFSQIKNPNVFTWNTMIRGYAECQNPVPVIQLYHQMHQSSVQPDTHTYPFLLKAVAKLMDVGEGEKIHSVVVRNGFESLVFVKNALLHVYACCGHVESAHKVFESMSERDLVAWNSVINGFALNGRPNEALTIFRDMSLEGVEPDGFTMVSLLSACAEIGTLALGRRIHVYMLKVGLTGNSHATNALLDLYAKCGSIREAQKVFEVMDERSVVSWTALVVGLAVNGFGMEALELFKELKGEGLVPTEITFVGVLYACSHCGMVDEGFEYFRMMKEGYGIAPRIEHYGCMVDLLGRAGLVKRAYEYIMNMPMKPNAVIWRTLLGACTIHGQLALGETARARICELEPGHSGDYVLLSNLYASEHRWSDVQKVRRTMLSEGVRKTPGYSIVELRNCIYEFTMGDRSHPQSEEIYAMLAEITRLLKPKGYVPHTANVLADIEEEEKENALSYHSEKIAVAFMLLNTAPGVPIRIWKNLRVCADCHLAFKLISKVYDREIVVRDRSRFHHFRDGSCSCSDYWRRERAQGLVDRAPALGSPSEGGSLRARSVEDCQPCSPRWENGDSSAPPRENGQRTQVPHLFESTEFCGFTQLQSSLLQCLVILYSACIVKSMKSGSNCPVCKIPYRRREVRPAPHMDNLVSIYKSMEHASGINIFVTQNAPSTKSSDGKQQAEDDFSHGEHDLPEFQDRAEKQKTLRGKGSRKAKANLKSSGSISIKPSFPNKKRVQVPQCPISETPTRHQKLEGDLMADRAKQSSKTLKEKPVLNEKGEPVLSPFFWLNDKDVESLSQFSFGDQLTDLPSPNVPAFSDIKDSDDENSVRLTQPGEVHGTSAHAADLFDSEIFEWTQIPCSPELFPSPPKMQGTEMQVGEDENDRVLLKELKEILQNKKSVELSAKSARSKRNKKSTGNMDFLPDLPASGTNAVTNESDKRGRKAKNLTKRKCATSHTDPGTDINVTSKGSEVFYEGQACENNGSSLAKTRKRSKKEHSSVVVTKPTLGKNAGGDEPFSKKAGKMCREVNDKNKIDRPVRSKKQKMVSMRQTMLEEVSEIQKQANKDTPTELSLINLPTDNQKASESRNKSRKLARKDKLGDRELKRNKKVKVSSDDNSRDNTFVEIGEGHGHVNENGNQPAEKSKGNCNVVTNQSPVQKLPSLTKNVVLKRCEAIPSKIQCAFCLASEESEASGDIGHYYNGKPVAADHNGGLKVIHAHRTCAEWAPNVYFEEDTAINLEAELTRSRKIKCSCCAIKGAALGCYEKSCRRSFHVTCAKLMPQCRWDTDNFVMLCPVHASSKLPNESPESQATRKKSNPKKQPNVECPKVAAKQDSNTPPDQKFCGPSKKLVLCCSSLTNAERESVAGFERLSGLMVLKNWDSNVTHVIASTDENGACKRTLKVLMGILEGKWILNVEWINACTEAMKLVDEEPYEIKVDIYGIRDGPRLGRLRLQNKQPKLFDGFKFYFMGDFLPSYKGYLQDLVIAAGGTILQRKPVPEGQKALSAGSPKCQTYIIYSLELPDQCHRSKKSTIFNTRQADAKALASSDGAMAVSNSWVLNSIAACKLQNLSDFE</sequence>
<comment type="caution">
    <text evidence="15">The sequence shown here is derived from an EMBL/GenBank/DDBJ whole genome shotgun (WGS) entry which is preliminary data.</text>
</comment>
<dbReference type="InterPro" id="IPR013083">
    <property type="entry name" value="Znf_RING/FYVE/PHD"/>
</dbReference>
<dbReference type="GO" id="GO:0000724">
    <property type="term" value="P:double-strand break repair via homologous recombination"/>
    <property type="evidence" value="ECO:0007669"/>
    <property type="project" value="TreeGrafter"/>
</dbReference>
<feature type="compositionally biased region" description="Basic and acidic residues" evidence="11">
    <location>
        <begin position="1004"/>
        <end position="1032"/>
    </location>
</feature>
<dbReference type="SUPFAM" id="SSF63491">
    <property type="entry name" value="BAG domain"/>
    <property type="match status" value="1"/>
</dbReference>
<feature type="compositionally biased region" description="Basic residues" evidence="11">
    <location>
        <begin position="1033"/>
        <end position="1044"/>
    </location>
</feature>
<feature type="region of interest" description="Disordered" evidence="11">
    <location>
        <begin position="997"/>
        <end position="1065"/>
    </location>
</feature>
<keyword evidence="5" id="KW-0227">DNA damage</keyword>
<dbReference type="Gene3D" id="3.40.50.10190">
    <property type="entry name" value="BRCT domain"/>
    <property type="match status" value="2"/>
</dbReference>
<dbReference type="PROSITE" id="PS50172">
    <property type="entry name" value="BRCT"/>
    <property type="match status" value="2"/>
</dbReference>
<dbReference type="InterPro" id="IPR031099">
    <property type="entry name" value="BRCA1-associated"/>
</dbReference>
<dbReference type="PROSITE" id="PS50053">
    <property type="entry name" value="UBIQUITIN_2"/>
    <property type="match status" value="1"/>
</dbReference>
<proteinExistence type="inferred from homology"/>
<dbReference type="Gene3D" id="1.20.58.120">
    <property type="entry name" value="BAG domain"/>
    <property type="match status" value="1"/>
</dbReference>
<evidence type="ECO:0000256" key="6">
    <source>
        <dbReference type="ARBA" id="ARBA00022771"/>
    </source>
</evidence>
<dbReference type="InterPro" id="IPR034732">
    <property type="entry name" value="EPHD"/>
</dbReference>
<keyword evidence="16" id="KW-1185">Reference proteome</keyword>
<feature type="region of interest" description="Disordered" evidence="11">
    <location>
        <begin position="1"/>
        <end position="24"/>
    </location>
</feature>
<keyword evidence="6" id="KW-0863">Zinc-finger</keyword>
<feature type="region of interest" description="Disordered" evidence="11">
    <location>
        <begin position="1230"/>
        <end position="1293"/>
    </location>
</feature>
<dbReference type="InterPro" id="IPR046848">
    <property type="entry name" value="E_motif"/>
</dbReference>
<dbReference type="FunFam" id="1.25.40.10:FF:000427">
    <property type="entry name" value="Pentatricopeptide repeat-containing protein chloroplastic"/>
    <property type="match status" value="1"/>
</dbReference>
<dbReference type="Pfam" id="PF20430">
    <property type="entry name" value="Eplus_motif"/>
    <property type="match status" value="1"/>
</dbReference>
<evidence type="ECO:0000259" key="14">
    <source>
        <dbReference type="PROSITE" id="PS51805"/>
    </source>
</evidence>
<dbReference type="SUPFAM" id="SSF57850">
    <property type="entry name" value="RING/U-box"/>
    <property type="match status" value="1"/>
</dbReference>
<feature type="compositionally biased region" description="Polar residues" evidence="11">
    <location>
        <begin position="1398"/>
        <end position="1410"/>
    </location>
</feature>
<keyword evidence="8" id="KW-0234">DNA repair</keyword>
<dbReference type="InterPro" id="IPR011990">
    <property type="entry name" value="TPR-like_helical_dom_sf"/>
</dbReference>
<evidence type="ECO:0000259" key="13">
    <source>
        <dbReference type="PROSITE" id="PS50172"/>
    </source>
</evidence>
<feature type="compositionally biased region" description="Polar residues" evidence="11">
    <location>
        <begin position="1283"/>
        <end position="1293"/>
    </location>
</feature>
<evidence type="ECO:0000256" key="10">
    <source>
        <dbReference type="PROSITE-ProRule" id="PRU00708"/>
    </source>
</evidence>
<feature type="repeat" description="PPR" evidence="10">
    <location>
        <begin position="551"/>
        <end position="585"/>
    </location>
</feature>
<dbReference type="GO" id="GO:0051087">
    <property type="term" value="F:protein-folding chaperone binding"/>
    <property type="evidence" value="ECO:0007669"/>
    <property type="project" value="InterPro"/>
</dbReference>
<dbReference type="PANTHER" id="PTHR13763:SF0">
    <property type="entry name" value="BREAST CANCER TYPE 1 SUSCEPTIBILITY PROTEIN"/>
    <property type="match status" value="1"/>
</dbReference>
<dbReference type="InterPro" id="IPR000626">
    <property type="entry name" value="Ubiquitin-like_dom"/>
</dbReference>
<dbReference type="SUPFAM" id="SSF54236">
    <property type="entry name" value="Ubiquitin-like"/>
    <property type="match status" value="1"/>
</dbReference>
<evidence type="ECO:0000256" key="2">
    <source>
        <dbReference type="ARBA" id="ARBA00006643"/>
    </source>
</evidence>
<dbReference type="GO" id="GO:0045944">
    <property type="term" value="P:positive regulation of transcription by RNA polymerase II"/>
    <property type="evidence" value="ECO:0007669"/>
    <property type="project" value="TreeGrafter"/>
</dbReference>
<dbReference type="EMBL" id="RDQH01000331">
    <property type="protein sequence ID" value="RXH98919.1"/>
    <property type="molecule type" value="Genomic_DNA"/>
</dbReference>
<dbReference type="Gene3D" id="3.10.20.90">
    <property type="entry name" value="Phosphatidylinositol 3-kinase Catalytic Subunit, Chain A, domain 1"/>
    <property type="match status" value="1"/>
</dbReference>
<dbReference type="Pfam" id="PF14432">
    <property type="entry name" value="DYW_deaminase"/>
    <property type="match status" value="1"/>
</dbReference>
<evidence type="ECO:0000256" key="7">
    <source>
        <dbReference type="ARBA" id="ARBA00022833"/>
    </source>
</evidence>
<name>A0A498JSQ9_MALDO</name>
<feature type="region of interest" description="Disordered" evidence="11">
    <location>
        <begin position="1630"/>
        <end position="1671"/>
    </location>
</feature>
<evidence type="ECO:0000256" key="5">
    <source>
        <dbReference type="ARBA" id="ARBA00022763"/>
    </source>
</evidence>
<evidence type="ECO:0000259" key="12">
    <source>
        <dbReference type="PROSITE" id="PS50053"/>
    </source>
</evidence>
<feature type="domain" description="BRCT" evidence="13">
    <location>
        <begin position="1786"/>
        <end position="1904"/>
    </location>
</feature>
<dbReference type="PROSITE" id="PS51375">
    <property type="entry name" value="PPR"/>
    <property type="match status" value="4"/>
</dbReference>
<dbReference type="Pfam" id="PF01535">
    <property type="entry name" value="PPR"/>
    <property type="match status" value="3"/>
</dbReference>
<dbReference type="GO" id="GO:0008270">
    <property type="term" value="F:zinc ion binding"/>
    <property type="evidence" value="ECO:0007669"/>
    <property type="project" value="UniProtKB-KW"/>
</dbReference>
<dbReference type="InterPro" id="IPR032867">
    <property type="entry name" value="DYW_dom"/>
</dbReference>
<dbReference type="FunFam" id="3.40.50.10190:FF:000006">
    <property type="entry name" value="Breast cancer type 1 susceptibility protein homolog"/>
    <property type="match status" value="1"/>
</dbReference>
<dbReference type="NCBIfam" id="TIGR00756">
    <property type="entry name" value="PPR"/>
    <property type="match status" value="3"/>
</dbReference>
<keyword evidence="4" id="KW-0677">Repeat</keyword>
<feature type="region of interest" description="Disordered" evidence="11">
    <location>
        <begin position="891"/>
        <end position="912"/>
    </location>
</feature>
<keyword evidence="9" id="KW-0539">Nucleus</keyword>
<evidence type="ECO:0000256" key="8">
    <source>
        <dbReference type="ARBA" id="ARBA00023204"/>
    </source>
</evidence>
<gene>
    <name evidence="15" type="ORF">DVH24_011244</name>
</gene>
<feature type="domain" description="PHD-type" evidence="14">
    <location>
        <begin position="1507"/>
        <end position="1627"/>
    </location>
</feature>
<reference evidence="15 16" key="1">
    <citation type="submission" date="2018-10" db="EMBL/GenBank/DDBJ databases">
        <title>A high-quality apple genome assembly.</title>
        <authorList>
            <person name="Hu J."/>
        </authorList>
    </citation>
    <scope>NUCLEOTIDE SEQUENCE [LARGE SCALE GENOMIC DNA]</scope>
    <source>
        <strain evidence="16">cv. HFTH1</strain>
        <tissue evidence="15">Young leaf</tissue>
    </source>
</reference>
<feature type="repeat" description="PPR" evidence="10">
    <location>
        <begin position="520"/>
        <end position="550"/>
    </location>
</feature>
<dbReference type="SMART" id="SM00292">
    <property type="entry name" value="BRCT"/>
    <property type="match status" value="2"/>
</dbReference>
<dbReference type="Pfam" id="PF16589">
    <property type="entry name" value="BRCT_2"/>
    <property type="match status" value="1"/>
</dbReference>
<feature type="compositionally biased region" description="Polar residues" evidence="11">
    <location>
        <begin position="1630"/>
        <end position="1639"/>
    </location>
</feature>
<protein>
    <submittedName>
        <fullName evidence="15">Uncharacterized protein</fullName>
    </submittedName>
</protein>
<dbReference type="InterPro" id="IPR003103">
    <property type="entry name" value="BAG_domain"/>
</dbReference>
<dbReference type="PROSITE" id="PS51805">
    <property type="entry name" value="EPHD"/>
    <property type="match status" value="1"/>
</dbReference>
<dbReference type="SUPFAM" id="SSF52113">
    <property type="entry name" value="BRCT domain"/>
    <property type="match status" value="2"/>
</dbReference>
<dbReference type="CDD" id="cd17734">
    <property type="entry name" value="BRCT_Bard1_rpt1"/>
    <property type="match status" value="1"/>
</dbReference>
<accession>A0A498JSQ9</accession>
<feature type="repeat" description="PPR" evidence="10">
    <location>
        <begin position="450"/>
        <end position="484"/>
    </location>
</feature>
<dbReference type="Gene3D" id="1.25.40.10">
    <property type="entry name" value="Tetratricopeptide repeat domain"/>
    <property type="match status" value="4"/>
</dbReference>
<dbReference type="InterPro" id="IPR029071">
    <property type="entry name" value="Ubiquitin-like_domsf"/>
</dbReference>
<dbReference type="InterPro" id="IPR036533">
    <property type="entry name" value="BAG_dom_sf"/>
</dbReference>
<feature type="compositionally biased region" description="Basic residues" evidence="11">
    <location>
        <begin position="1269"/>
        <end position="1282"/>
    </location>
</feature>
<comment type="subcellular location">
    <subcellularLocation>
        <location evidence="1">Nucleus</location>
    </subcellularLocation>
</comment>
<feature type="domain" description="BRCT" evidence="13">
    <location>
        <begin position="1684"/>
        <end position="1765"/>
    </location>
</feature>
<dbReference type="InterPro" id="IPR046849">
    <property type="entry name" value="E2_motif"/>
</dbReference>
<evidence type="ECO:0000256" key="3">
    <source>
        <dbReference type="ARBA" id="ARBA00022723"/>
    </source>
</evidence>
<dbReference type="Pfam" id="PF00533">
    <property type="entry name" value="BRCT"/>
    <property type="match status" value="1"/>
</dbReference>
<dbReference type="GO" id="GO:0004842">
    <property type="term" value="F:ubiquitin-protein transferase activity"/>
    <property type="evidence" value="ECO:0007669"/>
    <property type="project" value="TreeGrafter"/>
</dbReference>
<feature type="repeat" description="PPR" evidence="10">
    <location>
        <begin position="349"/>
        <end position="383"/>
    </location>
</feature>
<feature type="compositionally biased region" description="Basic and acidic residues" evidence="11">
    <location>
        <begin position="1353"/>
        <end position="1367"/>
    </location>
</feature>
<dbReference type="InterPro" id="IPR036420">
    <property type="entry name" value="BRCT_dom_sf"/>
</dbReference>